<reference evidence="2" key="1">
    <citation type="submission" date="2021-03" db="EMBL/GenBank/DDBJ databases">
        <title>Proteiniclasticum marinus sp. nov., isolated from tidal flat sediment.</title>
        <authorList>
            <person name="Namirimu T."/>
            <person name="Yang J.-A."/>
            <person name="Yang S.-H."/>
            <person name="Kim Y.-J."/>
            <person name="Kwon K.K."/>
        </authorList>
    </citation>
    <scope>NUCLEOTIDE SEQUENCE</scope>
    <source>
        <strain evidence="2">SCR006</strain>
    </source>
</reference>
<protein>
    <submittedName>
        <fullName evidence="2">Cupin domain-containing protein</fullName>
    </submittedName>
</protein>
<dbReference type="EMBL" id="JAFNJU010000010">
    <property type="protein sequence ID" value="MBO1265841.1"/>
    <property type="molecule type" value="Genomic_DNA"/>
</dbReference>
<dbReference type="AlphaFoldDB" id="A0A939HD95"/>
<dbReference type="InterPro" id="IPR013096">
    <property type="entry name" value="Cupin_2"/>
</dbReference>
<evidence type="ECO:0000313" key="2">
    <source>
        <dbReference type="EMBL" id="MBO1265841.1"/>
    </source>
</evidence>
<proteinExistence type="predicted"/>
<evidence type="ECO:0000313" key="3">
    <source>
        <dbReference type="Proteomes" id="UP000664218"/>
    </source>
</evidence>
<sequence length="108" mass="12368">MIETVYDYSLADDKKVEKLLDHPVAMINHMVFPKGQGLPEHFSNSNVYMIIVRGTLTIQLDDQKPHDYARGQMLNIPNKVKMNVGNSHDEVLELFVIKAPTPVEYKED</sequence>
<dbReference type="InterPro" id="IPR014710">
    <property type="entry name" value="RmlC-like_jellyroll"/>
</dbReference>
<feature type="domain" description="Cupin type-2" evidence="1">
    <location>
        <begin position="29"/>
        <end position="97"/>
    </location>
</feature>
<accession>A0A939HD95</accession>
<organism evidence="2 3">
    <name type="scientific">Proteiniclasticum aestuarii</name>
    <dbReference type="NCBI Taxonomy" id="2817862"/>
    <lineage>
        <taxon>Bacteria</taxon>
        <taxon>Bacillati</taxon>
        <taxon>Bacillota</taxon>
        <taxon>Clostridia</taxon>
        <taxon>Eubacteriales</taxon>
        <taxon>Clostridiaceae</taxon>
        <taxon>Proteiniclasticum</taxon>
    </lineage>
</organism>
<evidence type="ECO:0000259" key="1">
    <source>
        <dbReference type="Pfam" id="PF07883"/>
    </source>
</evidence>
<dbReference type="Gene3D" id="2.60.120.10">
    <property type="entry name" value="Jelly Rolls"/>
    <property type="match status" value="1"/>
</dbReference>
<name>A0A939HD95_9CLOT</name>
<gene>
    <name evidence="2" type="ORF">J3A84_12445</name>
</gene>
<dbReference type="Pfam" id="PF07883">
    <property type="entry name" value="Cupin_2"/>
    <property type="match status" value="1"/>
</dbReference>
<dbReference type="RefSeq" id="WP_207600367.1">
    <property type="nucleotide sequence ID" value="NZ_JAFNJU010000010.1"/>
</dbReference>
<dbReference type="InterPro" id="IPR011051">
    <property type="entry name" value="RmlC_Cupin_sf"/>
</dbReference>
<dbReference type="SUPFAM" id="SSF51182">
    <property type="entry name" value="RmlC-like cupins"/>
    <property type="match status" value="1"/>
</dbReference>
<dbReference type="Proteomes" id="UP000664218">
    <property type="component" value="Unassembled WGS sequence"/>
</dbReference>
<keyword evidence="3" id="KW-1185">Reference proteome</keyword>
<comment type="caution">
    <text evidence="2">The sequence shown here is derived from an EMBL/GenBank/DDBJ whole genome shotgun (WGS) entry which is preliminary data.</text>
</comment>
<dbReference type="CDD" id="cd20290">
    <property type="entry name" value="cupin_Mj0764-like"/>
    <property type="match status" value="1"/>
</dbReference>